<dbReference type="Gene3D" id="3.90.79.10">
    <property type="entry name" value="Nucleoside Triphosphate Pyrophosphohydrolase"/>
    <property type="match status" value="1"/>
</dbReference>
<proteinExistence type="predicted"/>
<dbReference type="OrthoDB" id="542521at2"/>
<sequence length="159" mass="18334">MHVDKDTFLRVIEATPFVSIDLIIRNAHRQVLLGYRCNRPAQHCWFVPGGRIRKNERTQDALQRIAQAELGIPARQGKLLGVFDHIYDDNYFGVAGIGTHYVVCAYQFEVGADTAFRQDEQHARLKWWSVEELLASREVHDNTKLYFRDVPDNGFRCGS</sequence>
<dbReference type="STRING" id="709839.TSA66_09485"/>
<protein>
    <recommendedName>
        <fullName evidence="7">Nudix hydrolase domain-containing protein</fullName>
    </recommendedName>
</protein>
<evidence type="ECO:0000256" key="6">
    <source>
        <dbReference type="PIRSR" id="PIRSR037599-4"/>
    </source>
</evidence>
<evidence type="ECO:0000259" key="7">
    <source>
        <dbReference type="PROSITE" id="PS51462"/>
    </source>
</evidence>
<evidence type="ECO:0000256" key="4">
    <source>
        <dbReference type="PIRSR" id="PIRSR037599-1"/>
    </source>
</evidence>
<keyword evidence="3 5" id="KW-0460">Magnesium</keyword>
<dbReference type="RefSeq" id="WP_040039819.1">
    <property type="nucleotide sequence ID" value="NZ_JWJG01000028.1"/>
</dbReference>
<dbReference type="AlphaFoldDB" id="A0A0C1YKJ5"/>
<keyword evidence="9" id="KW-1185">Reference proteome</keyword>
<dbReference type="CDD" id="cd03430">
    <property type="entry name" value="NUDIX_GDPMH_NudD"/>
    <property type="match status" value="1"/>
</dbReference>
<comment type="cofactor">
    <cofactor evidence="5">
        <name>Mg(2+)</name>
        <dbReference type="ChEBI" id="CHEBI:18420"/>
    </cofactor>
    <text evidence="5">Binds 1 Mg(2+) ion per subunit.</text>
</comment>
<dbReference type="InterPro" id="IPR015797">
    <property type="entry name" value="NUDIX_hydrolase-like_dom_sf"/>
</dbReference>
<keyword evidence="1 5" id="KW-0479">Metal-binding</keyword>
<accession>A0A0C1YKJ5</accession>
<dbReference type="PANTHER" id="PTHR43046">
    <property type="entry name" value="GDP-MANNOSE MANNOSYL HYDROLASE"/>
    <property type="match status" value="1"/>
</dbReference>
<evidence type="ECO:0000313" key="8">
    <source>
        <dbReference type="EMBL" id="KIF80997.1"/>
    </source>
</evidence>
<dbReference type="InterPro" id="IPR000086">
    <property type="entry name" value="NUDIX_hydrolase_dom"/>
</dbReference>
<dbReference type="Proteomes" id="UP000031572">
    <property type="component" value="Unassembled WGS sequence"/>
</dbReference>
<reference evidence="8 9" key="1">
    <citation type="submission" date="2014-12" db="EMBL/GenBank/DDBJ databases">
        <title>Denitrispirillum autotrophicum gen. nov., sp. nov., Denitrifying, Facultatively Autotrophic Bacteria Isolated from Rice Paddy Soil.</title>
        <authorList>
            <person name="Ishii S."/>
            <person name="Ashida N."/>
            <person name="Ohno H."/>
            <person name="Otsuka S."/>
            <person name="Yokota A."/>
            <person name="Senoo K."/>
        </authorList>
    </citation>
    <scope>NUCLEOTIDE SEQUENCE [LARGE SCALE GENOMIC DNA]</scope>
    <source>
        <strain evidence="8 9">TSA66</strain>
    </source>
</reference>
<evidence type="ECO:0000256" key="3">
    <source>
        <dbReference type="ARBA" id="ARBA00022842"/>
    </source>
</evidence>
<feature type="binding site" evidence="5">
    <location>
        <position position="49"/>
    </location>
    <ligand>
        <name>Mg(2+)</name>
        <dbReference type="ChEBI" id="CHEBI:18420"/>
    </ligand>
</feature>
<dbReference type="GO" id="GO:0046872">
    <property type="term" value="F:metal ion binding"/>
    <property type="evidence" value="ECO:0007669"/>
    <property type="project" value="UniProtKB-KW"/>
</dbReference>
<feature type="short sequence motif" description="Nudix box" evidence="6">
    <location>
        <begin position="50"/>
        <end position="71"/>
    </location>
</feature>
<name>A0A0C1YKJ5_9BURK</name>
<feature type="binding site" evidence="5">
    <location>
        <position position="121"/>
    </location>
    <ligand>
        <name>Mg(2+)</name>
        <dbReference type="ChEBI" id="CHEBI:18420"/>
    </ligand>
</feature>
<dbReference type="NCBIfam" id="NF011963">
    <property type="entry name" value="PRK15434.1"/>
    <property type="match status" value="1"/>
</dbReference>
<dbReference type="EMBL" id="JWJG01000028">
    <property type="protein sequence ID" value="KIF80997.1"/>
    <property type="molecule type" value="Genomic_DNA"/>
</dbReference>
<gene>
    <name evidence="8" type="ORF">TSA66_09485</name>
</gene>
<dbReference type="PANTHER" id="PTHR43046:SF12">
    <property type="entry name" value="GDP-MANNOSE MANNOSYL HYDROLASE"/>
    <property type="match status" value="1"/>
</dbReference>
<dbReference type="SUPFAM" id="SSF55811">
    <property type="entry name" value="Nudix"/>
    <property type="match status" value="1"/>
</dbReference>
<dbReference type="InterPro" id="IPR033715">
    <property type="entry name" value="GDPMH"/>
</dbReference>
<evidence type="ECO:0000256" key="1">
    <source>
        <dbReference type="ARBA" id="ARBA00022723"/>
    </source>
</evidence>
<evidence type="ECO:0000256" key="2">
    <source>
        <dbReference type="ARBA" id="ARBA00022801"/>
    </source>
</evidence>
<organism evidence="8 9">
    <name type="scientific">Noviherbaspirillum autotrophicum</name>
    <dbReference type="NCBI Taxonomy" id="709839"/>
    <lineage>
        <taxon>Bacteria</taxon>
        <taxon>Pseudomonadati</taxon>
        <taxon>Pseudomonadota</taxon>
        <taxon>Betaproteobacteria</taxon>
        <taxon>Burkholderiales</taxon>
        <taxon>Oxalobacteraceae</taxon>
        <taxon>Noviherbaspirillum</taxon>
    </lineage>
</organism>
<dbReference type="GO" id="GO:0008727">
    <property type="term" value="F:GDP-mannose mannosyl hydrolase activity"/>
    <property type="evidence" value="ECO:0007669"/>
    <property type="project" value="InterPro"/>
</dbReference>
<dbReference type="PIRSF" id="PIRSF037599">
    <property type="entry name" value="GDPMH"/>
    <property type="match status" value="1"/>
</dbReference>
<evidence type="ECO:0000313" key="9">
    <source>
        <dbReference type="Proteomes" id="UP000031572"/>
    </source>
</evidence>
<feature type="binding site" evidence="5">
    <location>
        <position position="69"/>
    </location>
    <ligand>
        <name>Mg(2+)</name>
        <dbReference type="ChEBI" id="CHEBI:18420"/>
    </ligand>
</feature>
<dbReference type="Pfam" id="PF00293">
    <property type="entry name" value="NUDIX"/>
    <property type="match status" value="1"/>
</dbReference>
<comment type="caution">
    <text evidence="8">The sequence shown here is derived from an EMBL/GenBank/DDBJ whole genome shotgun (WGS) entry which is preliminary data.</text>
</comment>
<feature type="site" description="Critical for catalysis" evidence="4">
    <location>
        <position position="122"/>
    </location>
</feature>
<keyword evidence="2" id="KW-0378">Hydrolase</keyword>
<dbReference type="PROSITE" id="PS51462">
    <property type="entry name" value="NUDIX"/>
    <property type="match status" value="1"/>
</dbReference>
<evidence type="ECO:0000256" key="5">
    <source>
        <dbReference type="PIRSR" id="PIRSR037599-3"/>
    </source>
</evidence>
<feature type="domain" description="Nudix hydrolase" evidence="7">
    <location>
        <begin position="13"/>
        <end position="152"/>
    </location>
</feature>